<evidence type="ECO:0000259" key="1">
    <source>
        <dbReference type="Pfam" id="PF00535"/>
    </source>
</evidence>
<dbReference type="Proteomes" id="UP001205063">
    <property type="component" value="Unassembled WGS sequence"/>
</dbReference>
<dbReference type="Pfam" id="PF00535">
    <property type="entry name" value="Glycos_transf_2"/>
    <property type="match status" value="1"/>
</dbReference>
<name>A0AAW5K6M2_9FIRM</name>
<gene>
    <name evidence="2" type="ORF">NE646_02275</name>
</gene>
<keyword evidence="2" id="KW-0328">Glycosyltransferase</keyword>
<dbReference type="GO" id="GO:0016758">
    <property type="term" value="F:hexosyltransferase activity"/>
    <property type="evidence" value="ECO:0007669"/>
    <property type="project" value="UniProtKB-ARBA"/>
</dbReference>
<dbReference type="AlphaFoldDB" id="A0AAW5K6M2"/>
<feature type="domain" description="Glycosyltransferase 2-like" evidence="1">
    <location>
        <begin position="3"/>
        <end position="126"/>
    </location>
</feature>
<dbReference type="PANTHER" id="PTHR22916">
    <property type="entry name" value="GLYCOSYLTRANSFERASE"/>
    <property type="match status" value="1"/>
</dbReference>
<organism evidence="2 3">
    <name type="scientific">Bittarella massiliensis</name>
    <name type="common">ex Durand et al. 2017</name>
    <dbReference type="NCBI Taxonomy" id="1720313"/>
    <lineage>
        <taxon>Bacteria</taxon>
        <taxon>Bacillati</taxon>
        <taxon>Bacillota</taxon>
        <taxon>Clostridia</taxon>
        <taxon>Eubacteriales</taxon>
        <taxon>Oscillospiraceae</taxon>
        <taxon>Bittarella (ex Durand et al. 2017)</taxon>
    </lineage>
</organism>
<dbReference type="EMBL" id="JANGAB010000001">
    <property type="protein sequence ID" value="MCQ4948497.1"/>
    <property type="molecule type" value="Genomic_DNA"/>
</dbReference>
<proteinExistence type="predicted"/>
<dbReference type="InterPro" id="IPR029044">
    <property type="entry name" value="Nucleotide-diphossugar_trans"/>
</dbReference>
<keyword evidence="2" id="KW-0808">Transferase</keyword>
<dbReference type="SUPFAM" id="SSF53448">
    <property type="entry name" value="Nucleotide-diphospho-sugar transferases"/>
    <property type="match status" value="1"/>
</dbReference>
<dbReference type="RefSeq" id="WP_256135343.1">
    <property type="nucleotide sequence ID" value="NZ_JANGAB010000001.1"/>
</dbReference>
<dbReference type="InterPro" id="IPR001173">
    <property type="entry name" value="Glyco_trans_2-like"/>
</dbReference>
<dbReference type="EC" id="2.4.-.-" evidence="2"/>
<evidence type="ECO:0000313" key="3">
    <source>
        <dbReference type="Proteomes" id="UP001205063"/>
    </source>
</evidence>
<protein>
    <submittedName>
        <fullName evidence="2">Glycosyltransferase</fullName>
        <ecNumber evidence="2">2.4.-.-</ecNumber>
    </submittedName>
</protein>
<reference evidence="2" key="1">
    <citation type="submission" date="2022-06" db="EMBL/GenBank/DDBJ databases">
        <title>Isolation of gut microbiota from human fecal samples.</title>
        <authorList>
            <person name="Pamer E.G."/>
            <person name="Barat B."/>
            <person name="Waligurski E."/>
            <person name="Medina S."/>
            <person name="Paddock L."/>
            <person name="Mostad J."/>
        </authorList>
    </citation>
    <scope>NUCLEOTIDE SEQUENCE</scope>
    <source>
        <strain evidence="2">DFI.7.96</strain>
    </source>
</reference>
<evidence type="ECO:0000313" key="2">
    <source>
        <dbReference type="EMBL" id="MCQ4948497.1"/>
    </source>
</evidence>
<comment type="caution">
    <text evidence="2">The sequence shown here is derived from an EMBL/GenBank/DDBJ whole genome shotgun (WGS) entry which is preliminary data.</text>
</comment>
<dbReference type="PANTHER" id="PTHR22916:SF3">
    <property type="entry name" value="UDP-GLCNAC:BETAGAL BETA-1,3-N-ACETYLGLUCOSAMINYLTRANSFERASE-LIKE PROTEIN 1"/>
    <property type="match status" value="1"/>
</dbReference>
<sequence length="322" mass="37364">MVSVVMATYNGTKYLDKQLCSIRDQTLRPDEVIICDDGSTDGTVELVEQFIEENQLENWSITRNVKNLGYARNFLHAMELASGDILIFSDQDDIWLPEKVETVKRWMEKEPAILCLFSQYTYIDGEDCIISTPYKKYVQNPLYQVSFPEHCNDFAYAGMSLAIRSELKREMIDVARAEEEIIAHDWLATLLAVKTHGFYTTNQVLTYYRLHTSNTVGVDLRAQDRRDNTERLETLQRDLRHYRCALDILKNQFGKSQQKNIAYLKNRIRVMEKRIQIVSEARPFSALAMIGQIGHYPFFKNYLGDFLFAVGAAKFFDKGEKQ</sequence>
<dbReference type="Gene3D" id="3.90.550.10">
    <property type="entry name" value="Spore Coat Polysaccharide Biosynthesis Protein SpsA, Chain A"/>
    <property type="match status" value="1"/>
</dbReference>
<accession>A0AAW5K6M2</accession>